<organism evidence="1 2">
    <name type="scientific">Dreissena polymorpha</name>
    <name type="common">Zebra mussel</name>
    <name type="synonym">Mytilus polymorpha</name>
    <dbReference type="NCBI Taxonomy" id="45954"/>
    <lineage>
        <taxon>Eukaryota</taxon>
        <taxon>Metazoa</taxon>
        <taxon>Spiralia</taxon>
        <taxon>Lophotrochozoa</taxon>
        <taxon>Mollusca</taxon>
        <taxon>Bivalvia</taxon>
        <taxon>Autobranchia</taxon>
        <taxon>Heteroconchia</taxon>
        <taxon>Euheterodonta</taxon>
        <taxon>Imparidentia</taxon>
        <taxon>Neoheterodontei</taxon>
        <taxon>Myida</taxon>
        <taxon>Dreissenoidea</taxon>
        <taxon>Dreissenidae</taxon>
        <taxon>Dreissena</taxon>
    </lineage>
</organism>
<sequence>MREQDDTTIRLQGKDLQIFTPPNAGTDGHRSIARSDAILTAQLRTVGYTFTGNDGTATGGRTWRCVAHWYQRCCLEVTFHRQAVPKIPLGRPVFIGCSDVFQQQSIIKKSDDIGFVKNKEKQEYPEDTPPALYSMVTIDQTHMLPGTGIETRLPKG</sequence>
<reference evidence="1" key="2">
    <citation type="submission" date="2020-11" db="EMBL/GenBank/DDBJ databases">
        <authorList>
            <person name="McCartney M.A."/>
            <person name="Auch B."/>
            <person name="Kono T."/>
            <person name="Mallez S."/>
            <person name="Becker A."/>
            <person name="Gohl D.M."/>
            <person name="Silverstein K.A.T."/>
            <person name="Koren S."/>
            <person name="Bechman K.B."/>
            <person name="Herman A."/>
            <person name="Abrahante J.E."/>
            <person name="Garbe J."/>
        </authorList>
    </citation>
    <scope>NUCLEOTIDE SEQUENCE</scope>
    <source>
        <strain evidence="1">Duluth1</strain>
        <tissue evidence="1">Whole animal</tissue>
    </source>
</reference>
<keyword evidence="2" id="KW-1185">Reference proteome</keyword>
<dbReference type="AlphaFoldDB" id="A0A9D4E3L5"/>
<evidence type="ECO:0000313" key="1">
    <source>
        <dbReference type="EMBL" id="KAH3773214.1"/>
    </source>
</evidence>
<name>A0A9D4E3L5_DREPO</name>
<comment type="caution">
    <text evidence="1">The sequence shown here is derived from an EMBL/GenBank/DDBJ whole genome shotgun (WGS) entry which is preliminary data.</text>
</comment>
<reference evidence="1" key="1">
    <citation type="journal article" date="2019" name="bioRxiv">
        <title>The Genome of the Zebra Mussel, Dreissena polymorpha: A Resource for Invasive Species Research.</title>
        <authorList>
            <person name="McCartney M.A."/>
            <person name="Auch B."/>
            <person name="Kono T."/>
            <person name="Mallez S."/>
            <person name="Zhang Y."/>
            <person name="Obille A."/>
            <person name="Becker A."/>
            <person name="Abrahante J.E."/>
            <person name="Garbe J."/>
            <person name="Badalamenti J.P."/>
            <person name="Herman A."/>
            <person name="Mangelson H."/>
            <person name="Liachko I."/>
            <person name="Sullivan S."/>
            <person name="Sone E.D."/>
            <person name="Koren S."/>
            <person name="Silverstein K.A.T."/>
            <person name="Beckman K.B."/>
            <person name="Gohl D.M."/>
        </authorList>
    </citation>
    <scope>NUCLEOTIDE SEQUENCE</scope>
    <source>
        <strain evidence="1">Duluth1</strain>
        <tissue evidence="1">Whole animal</tissue>
    </source>
</reference>
<gene>
    <name evidence="1" type="ORF">DPMN_174571</name>
</gene>
<evidence type="ECO:0000313" key="2">
    <source>
        <dbReference type="Proteomes" id="UP000828390"/>
    </source>
</evidence>
<accession>A0A9D4E3L5</accession>
<proteinExistence type="predicted"/>
<dbReference type="Proteomes" id="UP000828390">
    <property type="component" value="Unassembled WGS sequence"/>
</dbReference>
<protein>
    <submittedName>
        <fullName evidence="1">Uncharacterized protein</fullName>
    </submittedName>
</protein>
<dbReference type="EMBL" id="JAIWYP010000009">
    <property type="protein sequence ID" value="KAH3773214.1"/>
    <property type="molecule type" value="Genomic_DNA"/>
</dbReference>